<dbReference type="NCBIfam" id="TIGR04057">
    <property type="entry name" value="SusC_RagA_signa"/>
    <property type="match status" value="1"/>
</dbReference>
<dbReference type="Pfam" id="PF07715">
    <property type="entry name" value="Plug"/>
    <property type="match status" value="1"/>
</dbReference>
<organism evidence="9 10">
    <name type="scientific">Chryseobacterium taiwanense</name>
    <dbReference type="NCBI Taxonomy" id="363331"/>
    <lineage>
        <taxon>Bacteria</taxon>
        <taxon>Pseudomonadati</taxon>
        <taxon>Bacteroidota</taxon>
        <taxon>Flavobacteriia</taxon>
        <taxon>Flavobacteriales</taxon>
        <taxon>Weeksellaceae</taxon>
        <taxon>Chryseobacterium group</taxon>
        <taxon>Chryseobacterium</taxon>
    </lineage>
</organism>
<evidence type="ECO:0000313" key="10">
    <source>
        <dbReference type="Proteomes" id="UP000031167"/>
    </source>
</evidence>
<evidence type="ECO:0000256" key="1">
    <source>
        <dbReference type="ARBA" id="ARBA00004571"/>
    </source>
</evidence>
<dbReference type="EMBL" id="JWTA01000001">
    <property type="protein sequence ID" value="KIC65000.1"/>
    <property type="molecule type" value="Genomic_DNA"/>
</dbReference>
<proteinExistence type="inferred from homology"/>
<evidence type="ECO:0000256" key="2">
    <source>
        <dbReference type="ARBA" id="ARBA00022448"/>
    </source>
</evidence>
<dbReference type="InterPro" id="IPR039426">
    <property type="entry name" value="TonB-dep_rcpt-like"/>
</dbReference>
<dbReference type="AlphaFoldDB" id="A0A0B4DKQ1"/>
<dbReference type="InterPro" id="IPR036942">
    <property type="entry name" value="Beta-barrel_TonB_sf"/>
</dbReference>
<dbReference type="InterPro" id="IPR012910">
    <property type="entry name" value="Plug_dom"/>
</dbReference>
<evidence type="ECO:0000256" key="4">
    <source>
        <dbReference type="ARBA" id="ARBA00022692"/>
    </source>
</evidence>
<keyword evidence="6 7" id="KW-0998">Cell outer membrane</keyword>
<comment type="subcellular location">
    <subcellularLocation>
        <location evidence="1 7">Cell outer membrane</location>
        <topology evidence="1 7">Multi-pass membrane protein</topology>
    </subcellularLocation>
</comment>
<dbReference type="PROSITE" id="PS52016">
    <property type="entry name" value="TONB_DEPENDENT_REC_3"/>
    <property type="match status" value="1"/>
</dbReference>
<dbReference type="SUPFAM" id="SSF56935">
    <property type="entry name" value="Porins"/>
    <property type="match status" value="1"/>
</dbReference>
<dbReference type="GO" id="GO:0009279">
    <property type="term" value="C:cell outer membrane"/>
    <property type="evidence" value="ECO:0007669"/>
    <property type="project" value="UniProtKB-SubCell"/>
</dbReference>
<keyword evidence="10" id="KW-1185">Reference proteome</keyword>
<comment type="similarity">
    <text evidence="7">Belongs to the TonB-dependent receptor family.</text>
</comment>
<dbReference type="InterPro" id="IPR037066">
    <property type="entry name" value="Plug_dom_sf"/>
</dbReference>
<dbReference type="NCBIfam" id="TIGR04056">
    <property type="entry name" value="OMP_RagA_SusC"/>
    <property type="match status" value="1"/>
</dbReference>
<protein>
    <recommendedName>
        <fullName evidence="8">TonB-dependent receptor plug domain-containing protein</fullName>
    </recommendedName>
</protein>
<feature type="domain" description="TonB-dependent receptor plug" evidence="8">
    <location>
        <begin position="50"/>
        <end position="159"/>
    </location>
</feature>
<accession>A0A0B4DKQ1</accession>
<keyword evidence="5 7" id="KW-0472">Membrane</keyword>
<evidence type="ECO:0000256" key="6">
    <source>
        <dbReference type="ARBA" id="ARBA00023237"/>
    </source>
</evidence>
<keyword evidence="3 7" id="KW-1134">Transmembrane beta strand</keyword>
<evidence type="ECO:0000256" key="5">
    <source>
        <dbReference type="ARBA" id="ARBA00023136"/>
    </source>
</evidence>
<keyword evidence="2 7" id="KW-0813">Transport</keyword>
<evidence type="ECO:0000259" key="8">
    <source>
        <dbReference type="Pfam" id="PF07715"/>
    </source>
</evidence>
<dbReference type="Proteomes" id="UP000031167">
    <property type="component" value="Unassembled WGS sequence"/>
</dbReference>
<dbReference type="InterPro" id="IPR023996">
    <property type="entry name" value="TonB-dep_OMP_SusC/RagA"/>
</dbReference>
<reference evidence="9 10" key="1">
    <citation type="submission" date="2014-12" db="EMBL/GenBank/DDBJ databases">
        <title>Genome sequencing of Chryseobacterium taiwanense TPW19.</title>
        <authorList>
            <person name="Tan P.W."/>
            <person name="Chan K.-G."/>
        </authorList>
    </citation>
    <scope>NUCLEOTIDE SEQUENCE [LARGE SCALE GENOMIC DNA]</scope>
    <source>
        <strain evidence="9 10">TPW19</strain>
    </source>
</reference>
<keyword evidence="4 7" id="KW-0812">Transmembrane</keyword>
<gene>
    <name evidence="9" type="ORF">RM51_00655</name>
</gene>
<evidence type="ECO:0000256" key="7">
    <source>
        <dbReference type="PROSITE-ProRule" id="PRU01360"/>
    </source>
</evidence>
<sequence>MNVKLRVLSAGALFFVGQAIHAQKKPKDTASKETKIEEVVVLGYSKTITKKNSTVASNTVGDVFLENRPNTNVLTSLQGAAPGVIMNGGSGSPGSAKFSLLIRGTSSISGNTDALIVIDDIPSNASEYRNLNPNDIESMTVLKDAAATAIYGNRGANGVVVIKTKRGKYGSGMKVSYTGMTGMSLRPLDKYNLANTDEYLDIMRLYGLTSGAAYDKAIAGQKAGINTDWKKVFFKPEMFQSHDVSISTGGKNVTSYNSFGYMQQGGAVPTTDFKRFTARSNVQMKSNDEKLTVNSQLGLAFSRRNELFEETSTGIRNNSVQNPLLGVLQGLPYLAPNAYGNGQGLFNAIGTNFNNGNNIYVLENLMTKGNLPNYVDQVSITGNLGGSYQFTKNFSLNNKFGVDYRQSDRISGRAPWAYLALATQGANKYTGYEDQSTTRDLSINNVVSASYNGQTGDHTVDATVSMEYNKVYYRTTTRRQNGLDPRTYVPGSGTGYVPFDNTATSPYVPSVSGSRVTAGTLAYFANVNYDYAGKYGFSGTIRRDASYRFIGDNQWATYWAVAGRWNIDKESFMDGSTFSNLKLRASYGTNGNQNIVAGQPGVNPLLTASQVVRDLYTTPTGYGNVLGLGFAYGNPTVQWEDVAQANIGLDFTLLNNKLEGTLDVYHKKTTNLFSSIPVSGVTGSYAVSGNNGSMTNKGIELGLRYNIFKNDDFRVSVFANGSYNQNRVNEYTINGDPTPGSTVNIAGHQLYEWYVYKYAGVNKSNGNLLFYTKDGGVTETPDVNDAQYLDVSIVPKYAGSFGFETGYKGFFFDALFTFQQGIKKFDNALYWLANPEGLGSTAVGSGNMSTDLLGAWTPQNSNSDIPNLKATNWGYTADSDYFVKDASFLKIRSATIGYQLSKDMLKNMPITGLKIYLQAENIFTWTKWRGFDPEPITSSSLSIYPNPRMYTIGVKVDF</sequence>
<dbReference type="Gene3D" id="2.170.130.10">
    <property type="entry name" value="TonB-dependent receptor, plug domain"/>
    <property type="match status" value="1"/>
</dbReference>
<dbReference type="RefSeq" id="WP_039363888.1">
    <property type="nucleotide sequence ID" value="NZ_JWTA01000001.1"/>
</dbReference>
<name>A0A0B4DKQ1_9FLAO</name>
<evidence type="ECO:0000313" key="9">
    <source>
        <dbReference type="EMBL" id="KIC65000.1"/>
    </source>
</evidence>
<dbReference type="STRING" id="363331.RM51_00655"/>
<evidence type="ECO:0000256" key="3">
    <source>
        <dbReference type="ARBA" id="ARBA00022452"/>
    </source>
</evidence>
<dbReference type="InterPro" id="IPR023997">
    <property type="entry name" value="TonB-dep_OMP_SusC/RagA_CS"/>
</dbReference>
<comment type="caution">
    <text evidence="9">The sequence shown here is derived from an EMBL/GenBank/DDBJ whole genome shotgun (WGS) entry which is preliminary data.</text>
</comment>
<dbReference type="Gene3D" id="2.40.170.20">
    <property type="entry name" value="TonB-dependent receptor, beta-barrel domain"/>
    <property type="match status" value="1"/>
</dbReference>
<dbReference type="OrthoDB" id="9768177at2"/>